<keyword evidence="2" id="KW-0560">Oxidoreductase</keyword>
<evidence type="ECO:0000256" key="1">
    <source>
        <dbReference type="ARBA" id="ARBA00001954"/>
    </source>
</evidence>
<dbReference type="GO" id="GO:0016706">
    <property type="term" value="F:2-oxoglutarate-dependent dioxygenase activity"/>
    <property type="evidence" value="ECO:0007669"/>
    <property type="project" value="UniProtKB-ARBA"/>
</dbReference>
<evidence type="ECO:0000313" key="3">
    <source>
        <dbReference type="Proteomes" id="UP000037848"/>
    </source>
</evidence>
<dbReference type="STRING" id="187330.AMS58_05550"/>
<protein>
    <submittedName>
        <fullName evidence="2">Phytanoyl-CoA dioxygenase</fullName>
    </submittedName>
</protein>
<dbReference type="Gene3D" id="2.60.120.620">
    <property type="entry name" value="q2cbj1_9rhob like domain"/>
    <property type="match status" value="1"/>
</dbReference>
<dbReference type="InterPro" id="IPR008775">
    <property type="entry name" value="Phytyl_CoA_dOase-like"/>
</dbReference>
<accession>A0A0N1ES35</accession>
<proteinExistence type="predicted"/>
<keyword evidence="3" id="KW-1185">Reference proteome</keyword>
<gene>
    <name evidence="2" type="ORF">ADS77_00835</name>
</gene>
<dbReference type="PATRIC" id="fig|187330.3.peg.174"/>
<sequence>MMINTQFEQHGFFHVKKFYTEGELAQVREVIHCFHEQWIKDNHNFYHTKAVNSAYLTANTYLNDAQRLVLFKFIARHKLMAQVDSVLNTSAFMNTQLFFNPVNPEQENYWHRDMQYHLDLEEQQAALGGPEVIHCRVALEDEPGIELVPGTHRRWDTPTELAKRLATEHNNPSDDLDSGHVIEMRAGDLLIFSANMIHRGLYGKDRLALDILFGEPQPDVLHFVQDICLPTPPMLEALEDGSAFLVTLAHQE</sequence>
<organism evidence="2 3">
    <name type="scientific">Pseudoalteromonas porphyrae</name>
    <dbReference type="NCBI Taxonomy" id="187330"/>
    <lineage>
        <taxon>Bacteria</taxon>
        <taxon>Pseudomonadati</taxon>
        <taxon>Pseudomonadota</taxon>
        <taxon>Gammaproteobacteria</taxon>
        <taxon>Alteromonadales</taxon>
        <taxon>Pseudoalteromonadaceae</taxon>
        <taxon>Pseudoalteromonas</taxon>
    </lineage>
</organism>
<comment type="cofactor">
    <cofactor evidence="1">
        <name>Fe(2+)</name>
        <dbReference type="ChEBI" id="CHEBI:29033"/>
    </cofactor>
</comment>
<name>A0A0N1ES35_9GAMM</name>
<reference evidence="2 3" key="1">
    <citation type="submission" date="2015-08" db="EMBL/GenBank/DDBJ databases">
        <title>Draft Genome Sequence of Pseudoalteromonas porphyrae UCD-SED14.</title>
        <authorList>
            <person name="Coil D.A."/>
            <person name="Jospin G."/>
            <person name="Lee R.D."/>
            <person name="Eisen J.A."/>
        </authorList>
    </citation>
    <scope>NUCLEOTIDE SEQUENCE [LARGE SCALE GENOMIC DNA]</scope>
    <source>
        <strain evidence="2 3">UCD-SED14</strain>
    </source>
</reference>
<dbReference type="Pfam" id="PF05721">
    <property type="entry name" value="PhyH"/>
    <property type="match status" value="1"/>
</dbReference>
<dbReference type="SUPFAM" id="SSF51197">
    <property type="entry name" value="Clavaminate synthase-like"/>
    <property type="match status" value="1"/>
</dbReference>
<dbReference type="GO" id="GO:0005506">
    <property type="term" value="F:iron ion binding"/>
    <property type="evidence" value="ECO:0007669"/>
    <property type="project" value="UniProtKB-ARBA"/>
</dbReference>
<keyword evidence="2" id="KW-0223">Dioxygenase</keyword>
<dbReference type="Proteomes" id="UP000037848">
    <property type="component" value="Unassembled WGS sequence"/>
</dbReference>
<dbReference type="EMBL" id="LHPH01000001">
    <property type="protein sequence ID" value="KPH65510.1"/>
    <property type="molecule type" value="Genomic_DNA"/>
</dbReference>
<dbReference type="AlphaFoldDB" id="A0A0N1ES35"/>
<dbReference type="PANTHER" id="PTHR20883">
    <property type="entry name" value="PHYTANOYL-COA DIOXYGENASE DOMAIN CONTAINING 1"/>
    <property type="match status" value="1"/>
</dbReference>
<comment type="caution">
    <text evidence="2">The sequence shown here is derived from an EMBL/GenBank/DDBJ whole genome shotgun (WGS) entry which is preliminary data.</text>
</comment>
<dbReference type="PANTHER" id="PTHR20883:SF48">
    <property type="entry name" value="ECTOINE DIOXYGENASE"/>
    <property type="match status" value="1"/>
</dbReference>
<evidence type="ECO:0000313" key="2">
    <source>
        <dbReference type="EMBL" id="KPH65510.1"/>
    </source>
</evidence>